<reference evidence="1" key="1">
    <citation type="submission" date="2021-01" db="EMBL/GenBank/DDBJ databases">
        <title>Whole genome shotgun sequence of Dactylosporangium siamense NBRC 106093.</title>
        <authorList>
            <person name="Komaki H."/>
            <person name="Tamura T."/>
        </authorList>
    </citation>
    <scope>NUCLEOTIDE SEQUENCE</scope>
    <source>
        <strain evidence="1">NBRC 106093</strain>
    </source>
</reference>
<sequence length="77" mass="8345">MPRQASARGGVPRALRWGGSPEAGNVLVTLAQHSKRDCVDLAFTVARAETAVAFLDYADLRRLRDHVDEALDAMNPA</sequence>
<protein>
    <submittedName>
        <fullName evidence="1">Uncharacterized protein</fullName>
    </submittedName>
</protein>
<gene>
    <name evidence="1" type="ORF">Dsi01nite_111990</name>
</gene>
<comment type="caution">
    <text evidence="1">The sequence shown here is derived from an EMBL/GenBank/DDBJ whole genome shotgun (WGS) entry which is preliminary data.</text>
</comment>
<accession>A0A919UJY0</accession>
<dbReference type="Proteomes" id="UP000660611">
    <property type="component" value="Unassembled WGS sequence"/>
</dbReference>
<keyword evidence="2" id="KW-1185">Reference proteome</keyword>
<dbReference type="EMBL" id="BONQ01000215">
    <property type="protein sequence ID" value="GIG53158.1"/>
    <property type="molecule type" value="Genomic_DNA"/>
</dbReference>
<name>A0A919UJY0_9ACTN</name>
<evidence type="ECO:0000313" key="2">
    <source>
        <dbReference type="Proteomes" id="UP000660611"/>
    </source>
</evidence>
<organism evidence="1 2">
    <name type="scientific">Dactylosporangium siamense</name>
    <dbReference type="NCBI Taxonomy" id="685454"/>
    <lineage>
        <taxon>Bacteria</taxon>
        <taxon>Bacillati</taxon>
        <taxon>Actinomycetota</taxon>
        <taxon>Actinomycetes</taxon>
        <taxon>Micromonosporales</taxon>
        <taxon>Micromonosporaceae</taxon>
        <taxon>Dactylosporangium</taxon>
    </lineage>
</organism>
<dbReference type="AlphaFoldDB" id="A0A919UJY0"/>
<proteinExistence type="predicted"/>
<evidence type="ECO:0000313" key="1">
    <source>
        <dbReference type="EMBL" id="GIG53158.1"/>
    </source>
</evidence>